<feature type="transmembrane region" description="Helical" evidence="5">
    <location>
        <begin position="240"/>
        <end position="260"/>
    </location>
</feature>
<feature type="transmembrane region" description="Helical" evidence="5">
    <location>
        <begin position="24"/>
        <end position="43"/>
    </location>
</feature>
<dbReference type="GO" id="GO:0016020">
    <property type="term" value="C:membrane"/>
    <property type="evidence" value="ECO:0007669"/>
    <property type="project" value="UniProtKB-SubCell"/>
</dbReference>
<dbReference type="STRING" id="246404.A0A507FIU0"/>
<protein>
    <recommendedName>
        <fullName evidence="8">RTA1 like protein</fullName>
    </recommendedName>
</protein>
<sequence>MDKTHNADGSLNYDTSPYGEQPRLILAQIGAGIFALLFLVHLGQAIRFKTRYMGAAIAGCLMEAIGYTIRCISVGDPFRIATYASQHSLIVISPVLVAATQYVMLEKVIHHSYPEASPVKHTLITKAFVIGDIIAFLVQISGSSILVSDPKNVDLGIKILMAGLVVQVISFALYLSIAMVFYQRANKLANAAKFGLVDEKAWRTMFATLMVSGGFVFLRSVFRIIEFSYGFKGFIATNEIYMYVFDFVLMVLALLAFNIFHPGMYFRA</sequence>
<comment type="caution">
    <text evidence="6">The sequence shown here is derived from an EMBL/GenBank/DDBJ whole genome shotgun (WGS) entry which is preliminary data.</text>
</comment>
<name>A0A507FIU0_9FUNG</name>
<evidence type="ECO:0000256" key="2">
    <source>
        <dbReference type="ARBA" id="ARBA00022692"/>
    </source>
</evidence>
<keyword evidence="2 5" id="KW-0812">Transmembrane</keyword>
<keyword evidence="4 5" id="KW-0472">Membrane</keyword>
<feature type="transmembrane region" description="Helical" evidence="5">
    <location>
        <begin position="159"/>
        <end position="182"/>
    </location>
</feature>
<evidence type="ECO:0008006" key="8">
    <source>
        <dbReference type="Google" id="ProtNLM"/>
    </source>
</evidence>
<dbReference type="OrthoDB" id="4521223at2759"/>
<evidence type="ECO:0000313" key="6">
    <source>
        <dbReference type="EMBL" id="TPX75555.1"/>
    </source>
</evidence>
<proteinExistence type="predicted"/>
<feature type="transmembrane region" description="Helical" evidence="5">
    <location>
        <begin position="87"/>
        <end position="105"/>
    </location>
</feature>
<dbReference type="Pfam" id="PF04479">
    <property type="entry name" value="RTA1"/>
    <property type="match status" value="1"/>
</dbReference>
<dbReference type="PANTHER" id="PTHR31465:SF1">
    <property type="entry name" value="PROTEIN RTA1-RELATED"/>
    <property type="match status" value="1"/>
</dbReference>
<keyword evidence="7" id="KW-1185">Reference proteome</keyword>
<comment type="subcellular location">
    <subcellularLocation>
        <location evidence="1">Membrane</location>
        <topology evidence="1">Multi-pass membrane protein</topology>
    </subcellularLocation>
</comment>
<evidence type="ECO:0000256" key="5">
    <source>
        <dbReference type="SAM" id="Phobius"/>
    </source>
</evidence>
<reference evidence="6 7" key="1">
    <citation type="journal article" date="2019" name="Sci. Rep.">
        <title>Comparative genomics of chytrid fungi reveal insights into the obligate biotrophic and pathogenic lifestyle of Synchytrium endobioticum.</title>
        <authorList>
            <person name="van de Vossenberg B.T.L.H."/>
            <person name="Warris S."/>
            <person name="Nguyen H.D.T."/>
            <person name="van Gent-Pelzer M.P.E."/>
            <person name="Joly D.L."/>
            <person name="van de Geest H.C."/>
            <person name="Bonants P.J.M."/>
            <person name="Smith D.S."/>
            <person name="Levesque C.A."/>
            <person name="van der Lee T.A.J."/>
        </authorList>
    </citation>
    <scope>NUCLEOTIDE SEQUENCE [LARGE SCALE GENOMIC DNA]</scope>
    <source>
        <strain evidence="6 7">CBS 675.73</strain>
    </source>
</reference>
<evidence type="ECO:0000313" key="7">
    <source>
        <dbReference type="Proteomes" id="UP000320333"/>
    </source>
</evidence>
<feature type="transmembrane region" description="Helical" evidence="5">
    <location>
        <begin position="126"/>
        <end position="147"/>
    </location>
</feature>
<dbReference type="EMBL" id="QEAP01000077">
    <property type="protein sequence ID" value="TPX75555.1"/>
    <property type="molecule type" value="Genomic_DNA"/>
</dbReference>
<evidence type="ECO:0000256" key="1">
    <source>
        <dbReference type="ARBA" id="ARBA00004141"/>
    </source>
</evidence>
<dbReference type="InterPro" id="IPR007568">
    <property type="entry name" value="RTA1"/>
</dbReference>
<dbReference type="Proteomes" id="UP000320333">
    <property type="component" value="Unassembled WGS sequence"/>
</dbReference>
<accession>A0A507FIU0</accession>
<dbReference type="AlphaFoldDB" id="A0A507FIU0"/>
<keyword evidence="3 5" id="KW-1133">Transmembrane helix</keyword>
<evidence type="ECO:0000256" key="3">
    <source>
        <dbReference type="ARBA" id="ARBA00022989"/>
    </source>
</evidence>
<gene>
    <name evidence="6" type="ORF">CcCBS67573_g03172</name>
</gene>
<dbReference type="PANTHER" id="PTHR31465">
    <property type="entry name" value="PROTEIN RTA1-RELATED"/>
    <property type="match status" value="1"/>
</dbReference>
<feature type="transmembrane region" description="Helical" evidence="5">
    <location>
        <begin position="202"/>
        <end position="220"/>
    </location>
</feature>
<organism evidence="6 7">
    <name type="scientific">Chytriomyces confervae</name>
    <dbReference type="NCBI Taxonomy" id="246404"/>
    <lineage>
        <taxon>Eukaryota</taxon>
        <taxon>Fungi</taxon>
        <taxon>Fungi incertae sedis</taxon>
        <taxon>Chytridiomycota</taxon>
        <taxon>Chytridiomycota incertae sedis</taxon>
        <taxon>Chytridiomycetes</taxon>
        <taxon>Chytridiales</taxon>
        <taxon>Chytriomycetaceae</taxon>
        <taxon>Chytriomyces</taxon>
    </lineage>
</organism>
<evidence type="ECO:0000256" key="4">
    <source>
        <dbReference type="ARBA" id="ARBA00023136"/>
    </source>
</evidence>